<keyword evidence="2" id="KW-1185">Reference proteome</keyword>
<accession>A0A1H4HDL2</accession>
<sequence>MSKSWYAFIGSDPLDVLSYYRITIKHDCLCGTQICAIYATDNGMHPADPLSSNLQEYIKEALVTRMIQPAEPYNARKFVYLKH</sequence>
<organism evidence="1 2">
    <name type="scientific">Pedobacter hartonius</name>
    <dbReference type="NCBI Taxonomy" id="425514"/>
    <lineage>
        <taxon>Bacteria</taxon>
        <taxon>Pseudomonadati</taxon>
        <taxon>Bacteroidota</taxon>
        <taxon>Sphingobacteriia</taxon>
        <taxon>Sphingobacteriales</taxon>
        <taxon>Sphingobacteriaceae</taxon>
        <taxon>Pedobacter</taxon>
    </lineage>
</organism>
<evidence type="ECO:0000313" key="2">
    <source>
        <dbReference type="Proteomes" id="UP000198850"/>
    </source>
</evidence>
<gene>
    <name evidence="1" type="ORF">SAMN05443550_1168</name>
</gene>
<dbReference type="RefSeq" id="WP_090559859.1">
    <property type="nucleotide sequence ID" value="NZ_FNRA01000016.1"/>
</dbReference>
<proteinExistence type="predicted"/>
<reference evidence="1 2" key="1">
    <citation type="submission" date="2016-10" db="EMBL/GenBank/DDBJ databases">
        <authorList>
            <person name="de Groot N.N."/>
        </authorList>
    </citation>
    <scope>NUCLEOTIDE SEQUENCE [LARGE SCALE GENOMIC DNA]</scope>
    <source>
        <strain evidence="1 2">DSM 19033</strain>
    </source>
</reference>
<dbReference type="STRING" id="425514.SAMN05443550_1168"/>
<name>A0A1H4HDL2_9SPHI</name>
<protein>
    <submittedName>
        <fullName evidence="1">Uncharacterized protein</fullName>
    </submittedName>
</protein>
<dbReference type="EMBL" id="FNRA01000016">
    <property type="protein sequence ID" value="SEB19874.1"/>
    <property type="molecule type" value="Genomic_DNA"/>
</dbReference>
<dbReference type="Proteomes" id="UP000198850">
    <property type="component" value="Unassembled WGS sequence"/>
</dbReference>
<dbReference type="AlphaFoldDB" id="A0A1H4HDL2"/>
<dbReference type="OrthoDB" id="769564at2"/>
<evidence type="ECO:0000313" key="1">
    <source>
        <dbReference type="EMBL" id="SEB19874.1"/>
    </source>
</evidence>